<organism evidence="1 2">
    <name type="scientific">Desulfobotulus mexicanus</name>
    <dbReference type="NCBI Taxonomy" id="2586642"/>
    <lineage>
        <taxon>Bacteria</taxon>
        <taxon>Pseudomonadati</taxon>
        <taxon>Thermodesulfobacteriota</taxon>
        <taxon>Desulfobacteria</taxon>
        <taxon>Desulfobacterales</taxon>
        <taxon>Desulfobacteraceae</taxon>
        <taxon>Desulfobotulus</taxon>
    </lineage>
</organism>
<dbReference type="EMBL" id="VDMB01000003">
    <property type="protein sequence ID" value="TYT75680.1"/>
    <property type="molecule type" value="Genomic_DNA"/>
</dbReference>
<comment type="caution">
    <text evidence="1">The sequence shown here is derived from an EMBL/GenBank/DDBJ whole genome shotgun (WGS) entry which is preliminary data.</text>
</comment>
<gene>
    <name evidence="1" type="ORF">FIM25_04375</name>
</gene>
<reference evidence="1 2" key="1">
    <citation type="submission" date="2019-06" db="EMBL/GenBank/DDBJ databases">
        <title>Desulfobotulus mexicanus sp. nov., a novel sulfate-reducing bacterium isolated from the sediment of an alkaline crater lake in Mexico.</title>
        <authorList>
            <person name="Hirschler-Rea A."/>
        </authorList>
    </citation>
    <scope>NUCLEOTIDE SEQUENCE [LARGE SCALE GENOMIC DNA]</scope>
    <source>
        <strain evidence="1 2">PAR22N</strain>
    </source>
</reference>
<dbReference type="Proteomes" id="UP000321899">
    <property type="component" value="Unassembled WGS sequence"/>
</dbReference>
<dbReference type="RefSeq" id="WP_139446696.1">
    <property type="nucleotide sequence ID" value="NZ_VDMB01000003.1"/>
</dbReference>
<protein>
    <submittedName>
        <fullName evidence="1">Uncharacterized protein</fullName>
    </submittedName>
</protein>
<evidence type="ECO:0000313" key="1">
    <source>
        <dbReference type="EMBL" id="TYT75680.1"/>
    </source>
</evidence>
<evidence type="ECO:0000313" key="2">
    <source>
        <dbReference type="Proteomes" id="UP000321899"/>
    </source>
</evidence>
<proteinExistence type="predicted"/>
<sequence>MKPYSPPKTFKKQVELLKSIQGYIDQIQELHLDTGSNGYLFQLNECHSNSEHLFNILKYLQKQKLVSKKDKVEIVFGYISMLIPFGTLVGNVMVECEHVILHEWHVWNYMNGCLIDLSLFHQGLSIDINAQISSWGKAQDHVFIMPPPNVAYLGRAFSDIHKFNSKVKKHFPQDPQQ</sequence>
<accession>A0A5Q4VHM4</accession>
<dbReference type="AlphaFoldDB" id="A0A5Q4VHM4"/>
<keyword evidence="2" id="KW-1185">Reference proteome</keyword>
<name>A0A5Q4VHM4_9BACT</name>